<evidence type="ECO:0000313" key="4">
    <source>
        <dbReference type="Proteomes" id="UP000007129"/>
    </source>
</evidence>
<accession>K2RR31</accession>
<feature type="compositionally biased region" description="Low complexity" evidence="1">
    <location>
        <begin position="327"/>
        <end position="338"/>
    </location>
</feature>
<evidence type="ECO:0000256" key="1">
    <source>
        <dbReference type="SAM" id="MobiDB-lite"/>
    </source>
</evidence>
<dbReference type="EMBL" id="AHHD01000445">
    <property type="protein sequence ID" value="EKG12644.1"/>
    <property type="molecule type" value="Genomic_DNA"/>
</dbReference>
<gene>
    <name evidence="3" type="ORF">MPH_10233</name>
</gene>
<feature type="region of interest" description="Disordered" evidence="1">
    <location>
        <begin position="19"/>
        <end position="40"/>
    </location>
</feature>
<proteinExistence type="predicted"/>
<comment type="caution">
    <text evidence="3">The sequence shown here is derived from an EMBL/GenBank/DDBJ whole genome shotgun (WGS) entry which is preliminary data.</text>
</comment>
<dbReference type="Pfam" id="PF06985">
    <property type="entry name" value="HET"/>
    <property type="match status" value="1"/>
</dbReference>
<protein>
    <recommendedName>
        <fullName evidence="2">Heterokaryon incompatibility domain-containing protein</fullName>
    </recommendedName>
</protein>
<dbReference type="eggNOG" id="ENOG502SICY">
    <property type="taxonomic scope" value="Eukaryota"/>
</dbReference>
<evidence type="ECO:0000313" key="3">
    <source>
        <dbReference type="EMBL" id="EKG12644.1"/>
    </source>
</evidence>
<organism evidence="3 4">
    <name type="scientific">Macrophomina phaseolina (strain MS6)</name>
    <name type="common">Charcoal rot fungus</name>
    <dbReference type="NCBI Taxonomy" id="1126212"/>
    <lineage>
        <taxon>Eukaryota</taxon>
        <taxon>Fungi</taxon>
        <taxon>Dikarya</taxon>
        <taxon>Ascomycota</taxon>
        <taxon>Pezizomycotina</taxon>
        <taxon>Dothideomycetes</taxon>
        <taxon>Dothideomycetes incertae sedis</taxon>
        <taxon>Botryosphaeriales</taxon>
        <taxon>Botryosphaeriaceae</taxon>
        <taxon>Macrophomina</taxon>
    </lineage>
</organism>
<dbReference type="HOGENOM" id="CLU_002639_3_1_1"/>
<feature type="domain" description="Heterokaryon incompatibility" evidence="2">
    <location>
        <begin position="196"/>
        <end position="356"/>
    </location>
</feature>
<dbReference type="PANTHER" id="PTHR33112">
    <property type="entry name" value="DOMAIN PROTEIN, PUTATIVE-RELATED"/>
    <property type="match status" value="1"/>
</dbReference>
<feature type="compositionally biased region" description="Basic and acidic residues" evidence="1">
    <location>
        <begin position="24"/>
        <end position="36"/>
    </location>
</feature>
<dbReference type="InParanoid" id="K2RR31"/>
<dbReference type="PANTHER" id="PTHR33112:SF9">
    <property type="entry name" value="HETEROKARYON INCOMPATIBILITY DOMAIN-CONTAINING PROTEIN"/>
    <property type="match status" value="1"/>
</dbReference>
<dbReference type="OrthoDB" id="3914831at2759"/>
<evidence type="ECO:0000259" key="2">
    <source>
        <dbReference type="Pfam" id="PF06985"/>
    </source>
</evidence>
<sequence length="685" mass="75672">MASTPALARSQSARRCKLCNNLDPRSHPATHRDQDSTSRPIAHLTLQLDPVRLKHSGQVCSRCRLLAQALDAHCHSWRNTRPCLLLHLVERAPVRLDVKDDGGNTEKLEIYAPADKPLAWPTLGRAPSVPKHSDSDASFAFVQRAIDDCLKNHQHRLCGQSRRDEFVPTRLIYVGKDPNSTKHLKLCQLPATRVRYLSLSHCWGGGPTFTTTKANLKDRKRHIDFSSMPQSFQDAVTIAQQLGVYYLWIDALCIIQDCKEDWELESAKMSSIYENAYLTIAATTAPNSDAGIFSARPRPAKLKYQSSARSKEYKLCVRGIPAHHHSSYSSTPTTAKHTPPTPPSGPLRTRAWALQEHVLCSRILHYTHHELLFECRLTARCECRPPSRKLPQATTPRLLPNLLITGKKEAYWRTWHAIVQAYTKRELTVPGDKLPAVSGIAKALLRGKGEGGAGAYVCGLWRGNLVEDLLWTSVDGMRTPPERWRAPTWSWASVDGEVSYEWAGPGAADGENEMFTKLVEVRHVHVKPSGRNPLGAVGEAWLMVEGPVVEAVLHAKLNERQEQGSNGPGVRYCILRAGSGVVIDVVPDTLLAAAPAYGCEGLEKQNGAPDEQPMTVRRAKPGEEGMAFKANVLCLALARSESSWIAGIVLGAAERNGKTEYERLGAFGCGDEWLAGAKKKELVLL</sequence>
<dbReference type="AlphaFoldDB" id="K2RR31"/>
<dbReference type="InterPro" id="IPR010730">
    <property type="entry name" value="HET"/>
</dbReference>
<name>K2RR31_MACPH</name>
<dbReference type="VEuPathDB" id="FungiDB:MPH_10233"/>
<reference evidence="3 4" key="1">
    <citation type="journal article" date="2012" name="BMC Genomics">
        <title>Tools to kill: Genome of one of the most destructive plant pathogenic fungi Macrophomina phaseolina.</title>
        <authorList>
            <person name="Islam M.S."/>
            <person name="Haque M.S."/>
            <person name="Islam M.M."/>
            <person name="Emdad E.M."/>
            <person name="Halim A."/>
            <person name="Hossen Q.M.M."/>
            <person name="Hossain M.Z."/>
            <person name="Ahmed B."/>
            <person name="Rahim S."/>
            <person name="Rahman M.S."/>
            <person name="Alam M.M."/>
            <person name="Hou S."/>
            <person name="Wan X."/>
            <person name="Saito J.A."/>
            <person name="Alam M."/>
        </authorList>
    </citation>
    <scope>NUCLEOTIDE SEQUENCE [LARGE SCALE GENOMIC DNA]</scope>
    <source>
        <strain evidence="3 4">MS6</strain>
    </source>
</reference>
<dbReference type="Proteomes" id="UP000007129">
    <property type="component" value="Unassembled WGS sequence"/>
</dbReference>
<feature type="region of interest" description="Disordered" evidence="1">
    <location>
        <begin position="324"/>
        <end position="348"/>
    </location>
</feature>